<dbReference type="InterPro" id="IPR036735">
    <property type="entry name" value="NGN_dom_sf"/>
</dbReference>
<dbReference type="InterPro" id="IPR008991">
    <property type="entry name" value="Translation_prot_SH3-like_sf"/>
</dbReference>
<dbReference type="NCBIfam" id="NF033641">
    <property type="entry name" value="antiterm_LoaP"/>
    <property type="match status" value="1"/>
</dbReference>
<keyword evidence="1 4" id="KW-0889">Transcription antitermination</keyword>
<keyword evidence="3 4" id="KW-0804">Transcription</keyword>
<keyword evidence="8" id="KW-1185">Reference proteome</keyword>
<dbReference type="PANTHER" id="PTHR30265">
    <property type="entry name" value="RHO-INTERACTING TRANSCRIPTION TERMINATION FACTOR NUSG"/>
    <property type="match status" value="1"/>
</dbReference>
<reference evidence="7" key="2">
    <citation type="journal article" date="2021" name="J Anim Sci Technol">
        <title>Complete genome sequence of Paenibacillus konkukensis sp. nov. SK3146 as a potential probiotic strain.</title>
        <authorList>
            <person name="Jung H.I."/>
            <person name="Park S."/>
            <person name="Niu K.M."/>
            <person name="Lee S.W."/>
            <person name="Kothari D."/>
            <person name="Yi K.J."/>
            <person name="Kim S.K."/>
        </authorList>
    </citation>
    <scope>NUCLEOTIDE SEQUENCE</scope>
    <source>
        <strain evidence="7">SK3146</strain>
    </source>
</reference>
<evidence type="ECO:0000313" key="8">
    <source>
        <dbReference type="Proteomes" id="UP001057134"/>
    </source>
</evidence>
<dbReference type="Pfam" id="PF02357">
    <property type="entry name" value="NusG"/>
    <property type="match status" value="1"/>
</dbReference>
<dbReference type="InterPro" id="IPR006645">
    <property type="entry name" value="NGN-like_dom"/>
</dbReference>
<dbReference type="CDD" id="cd08000">
    <property type="entry name" value="NGN"/>
    <property type="match status" value="1"/>
</dbReference>
<reference evidence="7" key="1">
    <citation type="submission" date="2018-02" db="EMBL/GenBank/DDBJ databases">
        <authorList>
            <person name="Kim S.-K."/>
            <person name="Jung H.-I."/>
            <person name="Lee S.-W."/>
        </authorList>
    </citation>
    <scope>NUCLEOTIDE SEQUENCE</scope>
    <source>
        <strain evidence="7">SK3146</strain>
    </source>
</reference>
<dbReference type="Proteomes" id="UP001057134">
    <property type="component" value="Chromosome"/>
</dbReference>
<dbReference type="PANTHER" id="PTHR30265:SF4">
    <property type="entry name" value="KOW MOTIF FAMILY PROTEIN, EXPRESSED"/>
    <property type="match status" value="1"/>
</dbReference>
<evidence type="ECO:0000313" key="7">
    <source>
        <dbReference type="EMBL" id="UQZ83312.1"/>
    </source>
</evidence>
<evidence type="ECO:0000256" key="4">
    <source>
        <dbReference type="RuleBase" id="RU000538"/>
    </source>
</evidence>
<keyword evidence="4" id="KW-0806">Transcription termination</keyword>
<accession>A0ABY4RMM8</accession>
<gene>
    <name evidence="7" type="ORF">SK3146_02499</name>
</gene>
<dbReference type="Gene3D" id="2.30.30.30">
    <property type="match status" value="1"/>
</dbReference>
<dbReference type="InterPro" id="IPR047663">
    <property type="entry name" value="Transcription_antiterm_LoaP"/>
</dbReference>
<feature type="domain" description="NusG-like N-terminal" evidence="5">
    <location>
        <begin position="1"/>
        <end position="100"/>
    </location>
</feature>
<evidence type="ECO:0000256" key="1">
    <source>
        <dbReference type="ARBA" id="ARBA00022814"/>
    </source>
</evidence>
<dbReference type="CDD" id="cd06091">
    <property type="entry name" value="KOW_NusG"/>
    <property type="match status" value="1"/>
</dbReference>
<dbReference type="SUPFAM" id="SSF50104">
    <property type="entry name" value="Translation proteins SH3-like domain"/>
    <property type="match status" value="1"/>
</dbReference>
<protein>
    <recommendedName>
        <fullName evidence="4">Transcription termination/antitermination protein NusG</fullName>
    </recommendedName>
</protein>
<comment type="function">
    <text evidence="4">Participates in transcription elongation, termination and antitermination.</text>
</comment>
<dbReference type="SUPFAM" id="SSF82679">
    <property type="entry name" value="N-utilization substance G protein NusG, N-terminal domain"/>
    <property type="match status" value="1"/>
</dbReference>
<evidence type="ECO:0000259" key="6">
    <source>
        <dbReference type="SMART" id="SM00739"/>
    </source>
</evidence>
<evidence type="ECO:0000259" key="5">
    <source>
        <dbReference type="SMART" id="SM00738"/>
    </source>
</evidence>
<dbReference type="PROSITE" id="PS01108">
    <property type="entry name" value="RIBOSOMAL_L24"/>
    <property type="match status" value="1"/>
</dbReference>
<evidence type="ECO:0000256" key="2">
    <source>
        <dbReference type="ARBA" id="ARBA00023015"/>
    </source>
</evidence>
<dbReference type="PRINTS" id="PR00338">
    <property type="entry name" value="NUSGTNSCPFCT"/>
</dbReference>
<dbReference type="Gene3D" id="3.30.70.940">
    <property type="entry name" value="NusG, N-terminal domain"/>
    <property type="match status" value="1"/>
</dbReference>
<sequence length="166" mass="18963">MNWYVLHVLTGEELNVQKRLARTAPQIRTLIPRRKLMERQGGKMKEVSRLLFPGYVFVYAFLDNESYYKIVAPDGVIEILGRPNPAPVPIKEMAHVLKWCEDSELIGLSKVEDGDRIKVVSGPLKNLEGQIVRVDRRKGRARVRLTLFGEPKEIDFGIEVLEQAPV</sequence>
<dbReference type="InterPro" id="IPR001062">
    <property type="entry name" value="Transcrpt_antiterm_NusG"/>
</dbReference>
<dbReference type="InterPro" id="IPR014722">
    <property type="entry name" value="Rib_uL2_dom2"/>
</dbReference>
<keyword evidence="2 4" id="KW-0805">Transcription regulation</keyword>
<comment type="similarity">
    <text evidence="4">Belongs to the NusG family.</text>
</comment>
<dbReference type="InterPro" id="IPR005824">
    <property type="entry name" value="KOW"/>
</dbReference>
<dbReference type="InterPro" id="IPR043425">
    <property type="entry name" value="NusG-like"/>
</dbReference>
<organism evidence="7 8">
    <name type="scientific">Paenibacillus konkukensis</name>
    <dbReference type="NCBI Taxonomy" id="2020716"/>
    <lineage>
        <taxon>Bacteria</taxon>
        <taxon>Bacillati</taxon>
        <taxon>Bacillota</taxon>
        <taxon>Bacilli</taxon>
        <taxon>Bacillales</taxon>
        <taxon>Paenibacillaceae</taxon>
        <taxon>Paenibacillus</taxon>
    </lineage>
</organism>
<feature type="domain" description="KOW" evidence="6">
    <location>
        <begin position="110"/>
        <end position="137"/>
    </location>
</feature>
<name>A0ABY4RMM8_9BACL</name>
<proteinExistence type="inferred from homology"/>
<dbReference type="Pfam" id="PF00467">
    <property type="entry name" value="KOW"/>
    <property type="match status" value="1"/>
</dbReference>
<dbReference type="SMART" id="SM00739">
    <property type="entry name" value="KOW"/>
    <property type="match status" value="1"/>
</dbReference>
<dbReference type="InterPro" id="IPR005825">
    <property type="entry name" value="Ribosomal_uL24_CS"/>
</dbReference>
<dbReference type="EMBL" id="CP027059">
    <property type="protein sequence ID" value="UQZ83312.1"/>
    <property type="molecule type" value="Genomic_DNA"/>
</dbReference>
<evidence type="ECO:0000256" key="3">
    <source>
        <dbReference type="ARBA" id="ARBA00023163"/>
    </source>
</evidence>
<dbReference type="RefSeq" id="WP_249865350.1">
    <property type="nucleotide sequence ID" value="NZ_CP027059.1"/>
</dbReference>
<dbReference type="SMART" id="SM00738">
    <property type="entry name" value="NGN"/>
    <property type="match status" value="1"/>
</dbReference>